<sequence length="850" mass="95533">MTSFDSHLNPLYPIKECSSCGALYTADYCSSNESLLDKIICDPNKAPDFPHLHTLSSNKFHCFHCKDELGDDEVYKRCTCTRCGSGLCKGLCLICKHHSLNTSPNIFANSSQSPLQISKHCCYGYGNPLEGIFCHQCTCELCGNGAHYGYSCPSKVPIIPDPEPFNHHTINELPPTVQSFDPKSDLVYSSPNVFSPSPQPPVYSYEFCGNDAYYGQDGSLQVPLPMIQNLVIIMTLISCKITRMIHMEMILTLVMLVSLSSRLIMSWNQATLKTIILIHMIHRVFHNNILVVLVVGVLLRLVNPQPPQSPIIHQPPQELSIREIKDLKQQYLDEMKRLINFEYRDEIKIAELKKNFNVTSSLPIKEPDNSLSMGDEHLDTILATKSDEFIKSSVENLIPIPSESEGTPDNMCDVPFHDNSQPLDVLKDQFEDFFDYNDEFSLTDDDSSSIDNIDNVEASPPDSELVSSEVMEIVIPEVGWIDDDILLTIKDDILHENLLNVNRLIAKINALDDNPTPSSDFKTKSSSTSLNSLLGETNTFDNSLPESDTLCFDVEEISSCSTTTRSDISLPEYEASYDDQSFSDEVVSEKIFLKPLFKEEIIPMKIDPHPDNAESDLMEFIRTNDSSLIIASKIDSLFDEFADELTLVKSILPGIDETDCHPEEETYFTKRLLYDNSSPRPPEEFVSINSDAEIESFSLSPILVKDGDSLMEEIDLSFTPDYPMPPSIKDDNYDSERDILILKDLPSNDTLSILKKGSFHFDIPSFSHPSAKPPDGVTGILNIKMMGDISDQKVPMHKFMITLVLTQEKSPDLSSHRGLKTFQPSAKCRMMIHGKNIPILDVPLFHFYPP</sequence>
<dbReference type="AlphaFoldDB" id="A0A6L2M307"/>
<gene>
    <name evidence="1" type="ORF">Tci_039807</name>
</gene>
<accession>A0A6L2M307</accession>
<reference evidence="1" key="1">
    <citation type="journal article" date="2019" name="Sci. Rep.">
        <title>Draft genome of Tanacetum cinerariifolium, the natural source of mosquito coil.</title>
        <authorList>
            <person name="Yamashiro T."/>
            <person name="Shiraishi A."/>
            <person name="Satake H."/>
            <person name="Nakayama K."/>
        </authorList>
    </citation>
    <scope>NUCLEOTIDE SEQUENCE</scope>
</reference>
<name>A0A6L2M307_TANCI</name>
<organism evidence="1">
    <name type="scientific">Tanacetum cinerariifolium</name>
    <name type="common">Dalmatian daisy</name>
    <name type="synonym">Chrysanthemum cinerariifolium</name>
    <dbReference type="NCBI Taxonomy" id="118510"/>
    <lineage>
        <taxon>Eukaryota</taxon>
        <taxon>Viridiplantae</taxon>
        <taxon>Streptophyta</taxon>
        <taxon>Embryophyta</taxon>
        <taxon>Tracheophyta</taxon>
        <taxon>Spermatophyta</taxon>
        <taxon>Magnoliopsida</taxon>
        <taxon>eudicotyledons</taxon>
        <taxon>Gunneridae</taxon>
        <taxon>Pentapetalae</taxon>
        <taxon>asterids</taxon>
        <taxon>campanulids</taxon>
        <taxon>Asterales</taxon>
        <taxon>Asteraceae</taxon>
        <taxon>Asteroideae</taxon>
        <taxon>Anthemideae</taxon>
        <taxon>Anthemidinae</taxon>
        <taxon>Tanacetum</taxon>
    </lineage>
</organism>
<protein>
    <submittedName>
        <fullName evidence="1">Uncharacterized protein</fullName>
    </submittedName>
</protein>
<evidence type="ECO:0000313" key="1">
    <source>
        <dbReference type="EMBL" id="GEU67829.1"/>
    </source>
</evidence>
<comment type="caution">
    <text evidence="1">The sequence shown here is derived from an EMBL/GenBank/DDBJ whole genome shotgun (WGS) entry which is preliminary data.</text>
</comment>
<proteinExistence type="predicted"/>
<dbReference type="EMBL" id="BKCJ010005638">
    <property type="protein sequence ID" value="GEU67829.1"/>
    <property type="molecule type" value="Genomic_DNA"/>
</dbReference>